<evidence type="ECO:0000256" key="5">
    <source>
        <dbReference type="ARBA" id="ARBA00023204"/>
    </source>
</evidence>
<sequence>MIDISDKIKTILEQLPELPGIYKMIDQRGNIIYIGKSKSLKKRVKTYFADNPKWDKVNRMVRLIDNIEYVVTDTHLEAMLLECSLIKSIQPIFNSQMKNDKRYVYLKIEDFNRHNSLKVTSTREENSFGPFRNKYMLYDIMDSLKNLYPIIKSNDSYDFEYNLFPVSMNKEIFQENKKSLLHLFSDENNFDIFIKILNQKMQTESSLCNFESAIMYRNMIQNMEYLKTAINKYKIIMTSSIFITIPLKNGYKLFFISGGNIVLKEKLSETSEISDETKNDFIRRGMKSTENFLADMDEKSHMDYRDILYSEIINLPDEYKTVGTDLLIQ</sequence>
<dbReference type="AlphaFoldDB" id="A0A562JC31"/>
<evidence type="ECO:0000256" key="3">
    <source>
        <dbReference type="ARBA" id="ARBA00022769"/>
    </source>
</evidence>
<evidence type="ECO:0000313" key="7">
    <source>
        <dbReference type="EMBL" id="TWH80663.1"/>
    </source>
</evidence>
<organism evidence="7 8">
    <name type="scientific">Sedimentibacter saalensis</name>
    <dbReference type="NCBI Taxonomy" id="130788"/>
    <lineage>
        <taxon>Bacteria</taxon>
        <taxon>Bacillati</taxon>
        <taxon>Bacillota</taxon>
        <taxon>Tissierellia</taxon>
        <taxon>Sedimentibacter</taxon>
    </lineage>
</organism>
<proteinExistence type="predicted"/>
<keyword evidence="4" id="KW-0267">Excision nuclease</keyword>
<evidence type="ECO:0000256" key="1">
    <source>
        <dbReference type="ARBA" id="ARBA00022490"/>
    </source>
</evidence>
<dbReference type="RefSeq" id="WP_145082692.1">
    <property type="nucleotide sequence ID" value="NZ_VLKH01000004.1"/>
</dbReference>
<evidence type="ECO:0000313" key="8">
    <source>
        <dbReference type="Proteomes" id="UP000315343"/>
    </source>
</evidence>
<dbReference type="Proteomes" id="UP000315343">
    <property type="component" value="Unassembled WGS sequence"/>
</dbReference>
<dbReference type="EMBL" id="VLKH01000004">
    <property type="protein sequence ID" value="TWH80663.1"/>
    <property type="molecule type" value="Genomic_DNA"/>
</dbReference>
<comment type="caution">
    <text evidence="7">The sequence shown here is derived from an EMBL/GenBank/DDBJ whole genome shotgun (WGS) entry which is preliminary data.</text>
</comment>
<protein>
    <submittedName>
        <fullName evidence="7">Excinuclease ABC subunit C</fullName>
    </submittedName>
</protein>
<evidence type="ECO:0000256" key="4">
    <source>
        <dbReference type="ARBA" id="ARBA00022881"/>
    </source>
</evidence>
<dbReference type="Pfam" id="PF01541">
    <property type="entry name" value="GIY-YIG"/>
    <property type="match status" value="1"/>
</dbReference>
<dbReference type="SUPFAM" id="SSF82771">
    <property type="entry name" value="GIY-YIG endonuclease"/>
    <property type="match status" value="1"/>
</dbReference>
<keyword evidence="8" id="KW-1185">Reference proteome</keyword>
<dbReference type="FunFam" id="3.40.1440.10:FF:000001">
    <property type="entry name" value="UvrABC system protein C"/>
    <property type="match status" value="1"/>
</dbReference>
<dbReference type="PANTHER" id="PTHR30562">
    <property type="entry name" value="UVRC/OXIDOREDUCTASE"/>
    <property type="match status" value="1"/>
</dbReference>
<keyword evidence="1" id="KW-0963">Cytoplasm</keyword>
<evidence type="ECO:0000259" key="6">
    <source>
        <dbReference type="PROSITE" id="PS50164"/>
    </source>
</evidence>
<dbReference type="PANTHER" id="PTHR30562:SF1">
    <property type="entry name" value="UVRABC SYSTEM PROTEIN C"/>
    <property type="match status" value="1"/>
</dbReference>
<reference evidence="7 8" key="1">
    <citation type="submission" date="2019-07" db="EMBL/GenBank/DDBJ databases">
        <title>Genomic Encyclopedia of Type Strains, Phase I: the one thousand microbial genomes (KMG-I) project.</title>
        <authorList>
            <person name="Kyrpides N."/>
        </authorList>
    </citation>
    <scope>NUCLEOTIDE SEQUENCE [LARGE SCALE GENOMIC DNA]</scope>
    <source>
        <strain evidence="7 8">DSM 13558</strain>
    </source>
</reference>
<feature type="domain" description="GIY-YIG" evidence="6">
    <location>
        <begin position="17"/>
        <end position="95"/>
    </location>
</feature>
<name>A0A562JC31_9FIRM</name>
<dbReference type="GO" id="GO:0004518">
    <property type="term" value="F:nuclease activity"/>
    <property type="evidence" value="ECO:0007669"/>
    <property type="project" value="UniProtKB-KW"/>
</dbReference>
<keyword evidence="2" id="KW-0227">DNA damage</keyword>
<dbReference type="OrthoDB" id="9804933at2"/>
<dbReference type="InterPro" id="IPR000305">
    <property type="entry name" value="GIY-YIG_endonuc"/>
</dbReference>
<dbReference type="SMART" id="SM00465">
    <property type="entry name" value="GIYc"/>
    <property type="match status" value="1"/>
</dbReference>
<keyword evidence="5" id="KW-0234">DNA repair</keyword>
<accession>A0A562JC31</accession>
<keyword evidence="3" id="KW-0228">DNA excision</keyword>
<dbReference type="Gene3D" id="3.40.1440.10">
    <property type="entry name" value="GIY-YIG endonuclease"/>
    <property type="match status" value="1"/>
</dbReference>
<dbReference type="CDD" id="cd10434">
    <property type="entry name" value="GIY-YIG_UvrC_Cho"/>
    <property type="match status" value="1"/>
</dbReference>
<dbReference type="InterPro" id="IPR035901">
    <property type="entry name" value="GIY-YIG_endonuc_sf"/>
</dbReference>
<gene>
    <name evidence="7" type="ORF">LY60_01925</name>
</gene>
<dbReference type="InterPro" id="IPR050066">
    <property type="entry name" value="UvrABC_protein_C"/>
</dbReference>
<dbReference type="GO" id="GO:0009380">
    <property type="term" value="C:excinuclease repair complex"/>
    <property type="evidence" value="ECO:0007669"/>
    <property type="project" value="TreeGrafter"/>
</dbReference>
<dbReference type="InterPro" id="IPR047296">
    <property type="entry name" value="GIY-YIG_UvrC_Cho"/>
</dbReference>
<evidence type="ECO:0000256" key="2">
    <source>
        <dbReference type="ARBA" id="ARBA00022763"/>
    </source>
</evidence>
<dbReference type="GO" id="GO:0006289">
    <property type="term" value="P:nucleotide-excision repair"/>
    <property type="evidence" value="ECO:0007669"/>
    <property type="project" value="InterPro"/>
</dbReference>
<dbReference type="PROSITE" id="PS50164">
    <property type="entry name" value="GIY_YIG"/>
    <property type="match status" value="1"/>
</dbReference>